<gene>
    <name evidence="5" type="ordered locus">Bache_0292</name>
</gene>
<evidence type="ECO:0000259" key="4">
    <source>
        <dbReference type="Pfam" id="PF13193"/>
    </source>
</evidence>
<evidence type="ECO:0000313" key="5">
    <source>
        <dbReference type="EMBL" id="ADV42322.1"/>
    </source>
</evidence>
<dbReference type="InterPro" id="IPR042099">
    <property type="entry name" value="ANL_N_sf"/>
</dbReference>
<sequence>MEETIYTLFKEQVLTGADKPAVTDGIRKVSFGELDKMADAIIAEFPVESPKFVGIVMNHSVEMIAAIFAVLKSGAAYVPAEPTFPVERIRYMMQESDVDFIITHREYSELLDGMPQMFIECGLDAEQSDIAVTAKGNSQSLAYVLYTSGTTGAPKGVMVDNKNVCHYVRAFKNEFHVKEGDAMLQYSVCSFDIFVEEVFTTLLNGATLVIPPEEAKSDIRKLMRFVEDNRVTEISGFPYLLLEMNKLESIPPCLRLLISGGDVLRASYISRLADKVEIYNTYGPSETTVCASYYRCNDVKPLADGTYPIGKAVLGTTIEILNAHLQPVRDGEIGEIGIFGDGISQGYIGRKPENANFTYMADGRRVYRSGDLGYRLPDGNIAFLRRKDKQVMIMGKRVECDEVENVLCACHEVERGVVCPYTDTQGLSYLVAYIVPRTSLSIEHLKRNLSKYLTSFMIPEYFVAMPAMPLTTNGKIDRKALPVILKEGSL</sequence>
<dbReference type="Proteomes" id="UP000008630">
    <property type="component" value="Chromosome"/>
</dbReference>
<proteinExistence type="predicted"/>
<feature type="domain" description="AMP-binding enzyme C-terminal" evidence="4">
    <location>
        <begin position="402"/>
        <end position="475"/>
    </location>
</feature>
<reference evidence="5 6" key="2">
    <citation type="journal article" date="2011" name="Stand. Genomic Sci.">
        <title>Complete genome sequence of Bacteroides helcogenes type strain (P 36-108).</title>
        <authorList>
            <person name="Pati A."/>
            <person name="Gronow S."/>
            <person name="Zeytun A."/>
            <person name="Lapidus A."/>
            <person name="Nolan M."/>
            <person name="Hammon N."/>
            <person name="Deshpande S."/>
            <person name="Cheng J.F."/>
            <person name="Tapia R."/>
            <person name="Han C."/>
            <person name="Goodwin L."/>
            <person name="Pitluck S."/>
            <person name="Liolios K."/>
            <person name="Pagani I."/>
            <person name="Ivanova N."/>
            <person name="Mavromatis K."/>
            <person name="Chen A."/>
            <person name="Palaniappan K."/>
            <person name="Land M."/>
            <person name="Hauser L."/>
            <person name="Chang Y.J."/>
            <person name="Jeffries C.D."/>
            <person name="Detter J.C."/>
            <person name="Brambilla E."/>
            <person name="Rohde M."/>
            <person name="Goker M."/>
            <person name="Woyke T."/>
            <person name="Bristow J."/>
            <person name="Eisen J.A."/>
            <person name="Markowitz V."/>
            <person name="Hugenholtz P."/>
            <person name="Kyrpides N.C."/>
            <person name="Klenk H.P."/>
            <person name="Lucas S."/>
        </authorList>
    </citation>
    <scope>NUCLEOTIDE SEQUENCE [LARGE SCALE GENOMIC DNA]</scope>
    <source>
        <strain evidence="6">ATCC 35417 / DSM 20613 / JCM 6297 / CCUG 15421 / P 36-108</strain>
    </source>
</reference>
<dbReference type="NCBIfam" id="TIGR01733">
    <property type="entry name" value="AA-adenyl-dom"/>
    <property type="match status" value="1"/>
</dbReference>
<dbReference type="RefSeq" id="WP_013545939.1">
    <property type="nucleotide sequence ID" value="NC_014933.1"/>
</dbReference>
<dbReference type="InterPro" id="IPR010071">
    <property type="entry name" value="AA_adenyl_dom"/>
</dbReference>
<dbReference type="PATRIC" id="fig|693979.3.peg.319"/>
<dbReference type="EMBL" id="CP002352">
    <property type="protein sequence ID" value="ADV42322.1"/>
    <property type="molecule type" value="Genomic_DNA"/>
</dbReference>
<dbReference type="SUPFAM" id="SSF56801">
    <property type="entry name" value="Acetyl-CoA synthetase-like"/>
    <property type="match status" value="1"/>
</dbReference>
<organism evidence="5 6">
    <name type="scientific">Bacteroides helcogenes (strain ATCC 35417 / DSM 20613 / JCM 6297 / CCUG 15421 / P 36-108)</name>
    <dbReference type="NCBI Taxonomy" id="693979"/>
    <lineage>
        <taxon>Bacteria</taxon>
        <taxon>Pseudomonadati</taxon>
        <taxon>Bacteroidota</taxon>
        <taxon>Bacteroidia</taxon>
        <taxon>Bacteroidales</taxon>
        <taxon>Bacteroidaceae</taxon>
        <taxon>Bacteroides</taxon>
    </lineage>
</organism>
<dbReference type="Gene3D" id="3.40.50.12780">
    <property type="entry name" value="N-terminal domain of ligase-like"/>
    <property type="match status" value="1"/>
</dbReference>
<accession>E6STW9</accession>
<dbReference type="InterPro" id="IPR025110">
    <property type="entry name" value="AMP-bd_C"/>
</dbReference>
<dbReference type="InterPro" id="IPR045851">
    <property type="entry name" value="AMP-bd_C_sf"/>
</dbReference>
<dbReference type="OrthoDB" id="4317020at2"/>
<dbReference type="PANTHER" id="PTHR44845:SF6">
    <property type="entry name" value="BETA-ALANINE-ACTIVATING ENZYME"/>
    <property type="match status" value="1"/>
</dbReference>
<keyword evidence="2" id="KW-0597">Phosphoprotein</keyword>
<evidence type="ECO:0000313" key="6">
    <source>
        <dbReference type="Proteomes" id="UP000008630"/>
    </source>
</evidence>
<evidence type="ECO:0000259" key="3">
    <source>
        <dbReference type="Pfam" id="PF00501"/>
    </source>
</evidence>
<dbReference type="Pfam" id="PF13193">
    <property type="entry name" value="AMP-binding_C"/>
    <property type="match status" value="1"/>
</dbReference>
<reference key="1">
    <citation type="submission" date="2010-11" db="EMBL/GenBank/DDBJ databases">
        <title>The complete genome of Bacteroides helcogenes P 36-108.</title>
        <authorList>
            <consortium name="US DOE Joint Genome Institute (JGI-PGF)"/>
            <person name="Lucas S."/>
            <person name="Copeland A."/>
            <person name="Lapidus A."/>
            <person name="Bruce D."/>
            <person name="Goodwin L."/>
            <person name="Pitluck S."/>
            <person name="Kyrpides N."/>
            <person name="Mavromatis K."/>
            <person name="Ivanova N."/>
            <person name="Zeytun A."/>
            <person name="Brettin T."/>
            <person name="Detter J.C."/>
            <person name="Tapia R."/>
            <person name="Han C."/>
            <person name="Land M."/>
            <person name="Hauser L."/>
            <person name="Markowitz V."/>
            <person name="Cheng J.-F."/>
            <person name="Hugenholtz P."/>
            <person name="Woyke T."/>
            <person name="Wu D."/>
            <person name="Gronow S."/>
            <person name="Wellnitz S."/>
            <person name="Brambilla E."/>
            <person name="Klenk H.-P."/>
            <person name="Eisen J.A."/>
        </authorList>
    </citation>
    <scope>NUCLEOTIDE SEQUENCE</scope>
    <source>
        <strain>P 36-108</strain>
    </source>
</reference>
<protein>
    <submittedName>
        <fullName evidence="5">Amino acid adenylation domain protein</fullName>
    </submittedName>
</protein>
<dbReference type="KEGG" id="bhl:Bache_0292"/>
<feature type="domain" description="AMP-dependent synthetase/ligase" evidence="3">
    <location>
        <begin position="9"/>
        <end position="347"/>
    </location>
</feature>
<evidence type="ECO:0000256" key="2">
    <source>
        <dbReference type="ARBA" id="ARBA00022553"/>
    </source>
</evidence>
<dbReference type="PRINTS" id="PR00154">
    <property type="entry name" value="AMPBINDING"/>
</dbReference>
<evidence type="ECO:0000256" key="1">
    <source>
        <dbReference type="ARBA" id="ARBA00022450"/>
    </source>
</evidence>
<dbReference type="InterPro" id="IPR020459">
    <property type="entry name" value="AMP-binding"/>
</dbReference>
<dbReference type="HOGENOM" id="CLU_000022_2_12_10"/>
<dbReference type="PROSITE" id="PS00455">
    <property type="entry name" value="AMP_BINDING"/>
    <property type="match status" value="1"/>
</dbReference>
<dbReference type="Pfam" id="PF00501">
    <property type="entry name" value="AMP-binding"/>
    <property type="match status" value="1"/>
</dbReference>
<dbReference type="AlphaFoldDB" id="E6STW9"/>
<dbReference type="PANTHER" id="PTHR44845">
    <property type="entry name" value="CARRIER DOMAIN-CONTAINING PROTEIN"/>
    <property type="match status" value="1"/>
</dbReference>
<dbReference type="eggNOG" id="COG1020">
    <property type="taxonomic scope" value="Bacteria"/>
</dbReference>
<dbReference type="InterPro" id="IPR020845">
    <property type="entry name" value="AMP-binding_CS"/>
</dbReference>
<keyword evidence="6" id="KW-1185">Reference proteome</keyword>
<dbReference type="Gene3D" id="3.30.300.30">
    <property type="match status" value="1"/>
</dbReference>
<keyword evidence="1" id="KW-0596">Phosphopantetheine</keyword>
<dbReference type="InterPro" id="IPR000873">
    <property type="entry name" value="AMP-dep_synth/lig_dom"/>
</dbReference>
<dbReference type="CDD" id="cd05930">
    <property type="entry name" value="A_NRPS"/>
    <property type="match status" value="1"/>
</dbReference>
<dbReference type="STRING" id="693979.Bache_0292"/>
<name>E6STW9_BACT6</name>